<protein>
    <recommendedName>
        <fullName evidence="4 5">Translation initiation factor IF-1</fullName>
    </recommendedName>
</protein>
<dbReference type="Proteomes" id="UP000176329">
    <property type="component" value="Unassembled WGS sequence"/>
</dbReference>
<dbReference type="PANTHER" id="PTHR33370">
    <property type="entry name" value="TRANSLATION INITIATION FACTOR IF-1, CHLOROPLASTIC"/>
    <property type="match status" value="1"/>
</dbReference>
<keyword evidence="3 4" id="KW-0648">Protein biosynthesis</keyword>
<dbReference type="PANTHER" id="PTHR33370:SF1">
    <property type="entry name" value="TRANSLATION INITIATION FACTOR IF-1, CHLOROPLASTIC"/>
    <property type="match status" value="1"/>
</dbReference>
<proteinExistence type="inferred from homology"/>
<dbReference type="AlphaFoldDB" id="A0A1F6LN73"/>
<keyword evidence="2 4" id="KW-0396">Initiation factor</keyword>
<organism evidence="7 8">
    <name type="scientific">Candidatus Magasanikbacteria bacterium RIFCSPHIGHO2_01_FULL_50_8</name>
    <dbReference type="NCBI Taxonomy" id="1798674"/>
    <lineage>
        <taxon>Bacteria</taxon>
        <taxon>Candidatus Magasanikiibacteriota</taxon>
    </lineage>
</organism>
<dbReference type="CDD" id="cd04451">
    <property type="entry name" value="S1_IF1"/>
    <property type="match status" value="1"/>
</dbReference>
<dbReference type="GO" id="GO:0043022">
    <property type="term" value="F:ribosome binding"/>
    <property type="evidence" value="ECO:0007669"/>
    <property type="project" value="UniProtKB-UniRule"/>
</dbReference>
<dbReference type="Gene3D" id="2.40.50.140">
    <property type="entry name" value="Nucleic acid-binding proteins"/>
    <property type="match status" value="1"/>
</dbReference>
<comment type="similarity">
    <text evidence="1 4">Belongs to the IF-1 family.</text>
</comment>
<dbReference type="GO" id="GO:0019843">
    <property type="term" value="F:rRNA binding"/>
    <property type="evidence" value="ECO:0007669"/>
    <property type="project" value="UniProtKB-UniRule"/>
</dbReference>
<evidence type="ECO:0000259" key="6">
    <source>
        <dbReference type="PROSITE" id="PS50832"/>
    </source>
</evidence>
<comment type="subunit">
    <text evidence="4">Component of the 30S ribosomal translation pre-initiation complex which assembles on the 30S ribosome in the order IF-2 and IF-3, IF-1 and N-formylmethionyl-tRNA(fMet); mRNA recruitment can occur at any time during PIC assembly.</text>
</comment>
<evidence type="ECO:0000256" key="2">
    <source>
        <dbReference type="ARBA" id="ARBA00022540"/>
    </source>
</evidence>
<dbReference type="InterPro" id="IPR004368">
    <property type="entry name" value="TIF_IF1"/>
</dbReference>
<dbReference type="GO" id="GO:0003743">
    <property type="term" value="F:translation initiation factor activity"/>
    <property type="evidence" value="ECO:0007669"/>
    <property type="project" value="UniProtKB-UniRule"/>
</dbReference>
<evidence type="ECO:0000313" key="8">
    <source>
        <dbReference type="Proteomes" id="UP000176329"/>
    </source>
</evidence>
<dbReference type="NCBIfam" id="TIGR00008">
    <property type="entry name" value="infA"/>
    <property type="match status" value="1"/>
</dbReference>
<evidence type="ECO:0000256" key="4">
    <source>
        <dbReference type="HAMAP-Rule" id="MF_00075"/>
    </source>
</evidence>
<comment type="subcellular location">
    <subcellularLocation>
        <location evidence="4">Cytoplasm</location>
    </subcellularLocation>
</comment>
<dbReference type="SUPFAM" id="SSF50249">
    <property type="entry name" value="Nucleic acid-binding proteins"/>
    <property type="match status" value="1"/>
</dbReference>
<keyword evidence="4" id="KW-0694">RNA-binding</keyword>
<dbReference type="HAMAP" id="MF_00075">
    <property type="entry name" value="IF_1"/>
    <property type="match status" value="1"/>
</dbReference>
<keyword evidence="4" id="KW-0699">rRNA-binding</keyword>
<dbReference type="InterPro" id="IPR012340">
    <property type="entry name" value="NA-bd_OB-fold"/>
</dbReference>
<reference evidence="7 8" key="1">
    <citation type="journal article" date="2016" name="Nat. Commun.">
        <title>Thousands of microbial genomes shed light on interconnected biogeochemical processes in an aquifer system.</title>
        <authorList>
            <person name="Anantharaman K."/>
            <person name="Brown C.T."/>
            <person name="Hug L.A."/>
            <person name="Sharon I."/>
            <person name="Castelle C.J."/>
            <person name="Probst A.J."/>
            <person name="Thomas B.C."/>
            <person name="Singh A."/>
            <person name="Wilkins M.J."/>
            <person name="Karaoz U."/>
            <person name="Brodie E.L."/>
            <person name="Williams K.H."/>
            <person name="Hubbard S.S."/>
            <person name="Banfield J.F."/>
        </authorList>
    </citation>
    <scope>NUCLEOTIDE SEQUENCE [LARGE SCALE GENOMIC DNA]</scope>
</reference>
<evidence type="ECO:0000256" key="3">
    <source>
        <dbReference type="ARBA" id="ARBA00022917"/>
    </source>
</evidence>
<gene>
    <name evidence="4" type="primary">infA</name>
    <name evidence="7" type="ORF">A2848_00640</name>
</gene>
<dbReference type="GO" id="GO:0005829">
    <property type="term" value="C:cytosol"/>
    <property type="evidence" value="ECO:0007669"/>
    <property type="project" value="TreeGrafter"/>
</dbReference>
<dbReference type="PROSITE" id="PS50832">
    <property type="entry name" value="S1_IF1_TYPE"/>
    <property type="match status" value="1"/>
</dbReference>
<comment type="function">
    <text evidence="4">One of the essential components for the initiation of protein synthesis. Stabilizes the binding of IF-2 and IF-3 on the 30S subunit to which N-formylmethionyl-tRNA(fMet) subsequently binds. Helps modulate mRNA selection, yielding the 30S pre-initiation complex (PIC). Upon addition of the 50S ribosomal subunit IF-1, IF-2 and IF-3 are released leaving the mature 70S translation initiation complex.</text>
</comment>
<evidence type="ECO:0000313" key="7">
    <source>
        <dbReference type="EMBL" id="OGH60857.1"/>
    </source>
</evidence>
<name>A0A1F6LN73_9BACT</name>
<keyword evidence="4" id="KW-0963">Cytoplasm</keyword>
<evidence type="ECO:0000256" key="1">
    <source>
        <dbReference type="ARBA" id="ARBA00010939"/>
    </source>
</evidence>
<dbReference type="EMBL" id="MFPV01000050">
    <property type="protein sequence ID" value="OGH60857.1"/>
    <property type="molecule type" value="Genomic_DNA"/>
</dbReference>
<sequence>MPTEATTSSKDVIEFRGVIEEALPGAQFRVKLENGHVVMGHIAGKLRMNRIRLMPGDEVRIQLTPYDLTKGRIVYRF</sequence>
<feature type="domain" description="S1-like" evidence="6">
    <location>
        <begin position="3"/>
        <end position="77"/>
    </location>
</feature>
<dbReference type="Pfam" id="PF01176">
    <property type="entry name" value="eIF-1a"/>
    <property type="match status" value="1"/>
</dbReference>
<dbReference type="InterPro" id="IPR006196">
    <property type="entry name" value="RNA-binding_domain_S1_IF1"/>
</dbReference>
<evidence type="ECO:0000256" key="5">
    <source>
        <dbReference type="NCBIfam" id="TIGR00008"/>
    </source>
</evidence>
<accession>A0A1F6LN73</accession>
<comment type="caution">
    <text evidence="7">The sequence shown here is derived from an EMBL/GenBank/DDBJ whole genome shotgun (WGS) entry which is preliminary data.</text>
</comment>
<dbReference type="FunFam" id="2.40.50.140:FF:000002">
    <property type="entry name" value="Translation initiation factor IF-1"/>
    <property type="match status" value="1"/>
</dbReference>